<dbReference type="Gene3D" id="2.60.98.20">
    <property type="entry name" value="Flagellar hook protein FlgE"/>
    <property type="match status" value="1"/>
</dbReference>
<dbReference type="InterPro" id="IPR010930">
    <property type="entry name" value="Flg_bb/hook_C_dom"/>
</dbReference>
<dbReference type="SUPFAM" id="SSF117143">
    <property type="entry name" value="Flagellar hook protein flgE"/>
    <property type="match status" value="1"/>
</dbReference>
<dbReference type="GO" id="GO:0005829">
    <property type="term" value="C:cytosol"/>
    <property type="evidence" value="ECO:0007669"/>
    <property type="project" value="TreeGrafter"/>
</dbReference>
<accession>A0A212LSI3</accession>
<evidence type="ECO:0000256" key="5">
    <source>
        <dbReference type="RuleBase" id="RU362116"/>
    </source>
</evidence>
<evidence type="ECO:0000259" key="8">
    <source>
        <dbReference type="Pfam" id="PF07559"/>
    </source>
</evidence>
<reference evidence="10" key="1">
    <citation type="submission" date="2016-08" db="EMBL/GenBank/DDBJ databases">
        <authorList>
            <person name="Seilhamer J.J."/>
        </authorList>
    </citation>
    <scope>NUCLEOTIDE SEQUENCE</scope>
    <source>
        <strain evidence="10">86</strain>
    </source>
</reference>
<feature type="domain" description="Flagellar hook protein FlgE D2" evidence="8">
    <location>
        <begin position="385"/>
        <end position="513"/>
    </location>
</feature>
<keyword evidence="10" id="KW-0282">Flagellum</keyword>
<comment type="similarity">
    <text evidence="2 5">Belongs to the flagella basal body rod proteins family.</text>
</comment>
<dbReference type="Pfam" id="PF07559">
    <property type="entry name" value="FlgE_D2"/>
    <property type="match status" value="1"/>
</dbReference>
<dbReference type="InterPro" id="IPR020013">
    <property type="entry name" value="Flagellar_FlgE/F/G"/>
</dbReference>
<sequence length="634" mass="64692">MMRSLFAGVSGLRNHQTRMDVIGNNIANVNTVGFKGSRVNFQDILSQTLQGASSPQGNRGGTNPKQVGLGMAVASIDTIFTDGSYQPTGKQTDLAITGQGFFILADGNQKYYTRAGNFDFDVQGNYVVPGTGLKVAGWMADSVTGNIDSTGDLTTIKIPVGEMMKAQQTSRITFGKNLSASAIKTGTEAERVAADTALDAAKVAKDLADADLKAANDALAIANNDLSAAKTTETKAQAAKTAIVAAQTAMAAAKAEADDLAASTGTATPASVAARAKTAAALAAAAEAAATPDTLSVAQALKTAADDLQAEADDLAASTGTATPASVAALAGTAETAANTAFTTADDALTLAQSALTTAENNQTLAKQAQTTASQTALDAATAVTNASEAVKAAYNETSKVPMQVTIYDSQGNPYTINASIIKTGDNTWEFTPSGTAVNKDGVTVGTITGNPSTIAFDRFGVYDALNTMVNSLTIDPAGGPYAGAGAFTVDLDFSAISQYASESTAKATEQNGWADGTLDGVTIDATGTIVGNFTNGMSKNLARVAMAVFNNPGGLNKAGDNLYTETNNSGIADIGTSGTGGRGEFAGGTLEMSNVDLAQQFSDMIITQRGFQANSKIITTTDEMLELLANLKR</sequence>
<dbReference type="AlphaFoldDB" id="A0A212LSI3"/>
<dbReference type="InterPro" id="IPR011491">
    <property type="entry name" value="FlgE_D2"/>
</dbReference>
<dbReference type="PANTHER" id="PTHR30435">
    <property type="entry name" value="FLAGELLAR PROTEIN"/>
    <property type="match status" value="1"/>
</dbReference>
<organism evidence="10">
    <name type="scientific">uncultured Sporomusa sp</name>
    <dbReference type="NCBI Taxonomy" id="307249"/>
    <lineage>
        <taxon>Bacteria</taxon>
        <taxon>Bacillati</taxon>
        <taxon>Bacillota</taxon>
        <taxon>Negativicutes</taxon>
        <taxon>Selenomonadales</taxon>
        <taxon>Sporomusaceae</taxon>
        <taxon>Sporomusa</taxon>
        <taxon>environmental samples</taxon>
    </lineage>
</organism>
<comment type="function">
    <text evidence="5">A flexible structure which links the flagellar filament to the drive apparatus in the basal body.</text>
</comment>
<dbReference type="InterPro" id="IPR037058">
    <property type="entry name" value="Falgellar_hook_FlgE_sf"/>
</dbReference>
<keyword evidence="4 5" id="KW-0975">Bacterial flagellum</keyword>
<dbReference type="Pfam" id="PF00460">
    <property type="entry name" value="Flg_bb_rod"/>
    <property type="match status" value="1"/>
</dbReference>
<evidence type="ECO:0000256" key="4">
    <source>
        <dbReference type="ARBA" id="ARBA00023143"/>
    </source>
</evidence>
<evidence type="ECO:0000256" key="1">
    <source>
        <dbReference type="ARBA" id="ARBA00004117"/>
    </source>
</evidence>
<comment type="subcellular location">
    <subcellularLocation>
        <location evidence="1 5">Bacterial flagellum basal body</location>
    </subcellularLocation>
</comment>
<evidence type="ECO:0000259" key="7">
    <source>
        <dbReference type="Pfam" id="PF06429"/>
    </source>
</evidence>
<dbReference type="GO" id="GO:0071978">
    <property type="term" value="P:bacterial-type flagellum-dependent swarming motility"/>
    <property type="evidence" value="ECO:0007669"/>
    <property type="project" value="TreeGrafter"/>
</dbReference>
<evidence type="ECO:0000256" key="2">
    <source>
        <dbReference type="ARBA" id="ARBA00009677"/>
    </source>
</evidence>
<keyword evidence="10" id="KW-0969">Cilium</keyword>
<feature type="domain" description="Flagellar basal-body/hook protein C-terminal" evidence="7">
    <location>
        <begin position="588"/>
        <end position="632"/>
    </location>
</feature>
<dbReference type="NCBIfam" id="TIGR03506">
    <property type="entry name" value="FlgEFG_subfam"/>
    <property type="match status" value="2"/>
</dbReference>
<feature type="domain" description="Flagellar basal body rod protein N-terminal" evidence="6">
    <location>
        <begin position="8"/>
        <end position="35"/>
    </location>
</feature>
<dbReference type="InterPro" id="IPR053967">
    <property type="entry name" value="LlgE_F_G-like_D1"/>
</dbReference>
<protein>
    <recommendedName>
        <fullName evidence="3 5">Flagellar hook protein FlgE</fullName>
    </recommendedName>
</protein>
<feature type="domain" description="Flagellar hook protein FlgE/F/G-like D1" evidence="9">
    <location>
        <begin position="95"/>
        <end position="159"/>
    </location>
</feature>
<evidence type="ECO:0000259" key="6">
    <source>
        <dbReference type="Pfam" id="PF00460"/>
    </source>
</evidence>
<evidence type="ECO:0000259" key="9">
    <source>
        <dbReference type="Pfam" id="PF22692"/>
    </source>
</evidence>
<dbReference type="GO" id="GO:0009425">
    <property type="term" value="C:bacterial-type flagellum basal body"/>
    <property type="evidence" value="ECO:0007669"/>
    <property type="project" value="UniProtKB-SubCell"/>
</dbReference>
<dbReference type="RefSeq" id="WP_288183854.1">
    <property type="nucleotide sequence ID" value="NZ_LT608335.1"/>
</dbReference>
<evidence type="ECO:0000256" key="3">
    <source>
        <dbReference type="ARBA" id="ARBA00019015"/>
    </source>
</evidence>
<evidence type="ECO:0000313" key="10">
    <source>
        <dbReference type="EMBL" id="SCM80457.1"/>
    </source>
</evidence>
<dbReference type="EMBL" id="FMJE01000003">
    <property type="protein sequence ID" value="SCM80457.1"/>
    <property type="molecule type" value="Genomic_DNA"/>
</dbReference>
<dbReference type="InterPro" id="IPR001444">
    <property type="entry name" value="Flag_bb_rod_N"/>
</dbReference>
<keyword evidence="10" id="KW-0966">Cell projection</keyword>
<name>A0A212LSI3_9FIRM</name>
<dbReference type="Pfam" id="PF06429">
    <property type="entry name" value="Flg_bbr_C"/>
    <property type="match status" value="1"/>
</dbReference>
<gene>
    <name evidence="10" type="ORF">KL86SPO_30635</name>
</gene>
<dbReference type="Pfam" id="PF22692">
    <property type="entry name" value="LlgE_F_G_D1"/>
    <property type="match status" value="1"/>
</dbReference>
<dbReference type="PANTHER" id="PTHR30435:SF1">
    <property type="entry name" value="FLAGELLAR HOOK PROTEIN FLGE"/>
    <property type="match status" value="1"/>
</dbReference>
<dbReference type="GO" id="GO:0009424">
    <property type="term" value="C:bacterial-type flagellum hook"/>
    <property type="evidence" value="ECO:0007669"/>
    <property type="project" value="TreeGrafter"/>
</dbReference>
<dbReference type="InterPro" id="IPR037925">
    <property type="entry name" value="FlgE/F/G-like"/>
</dbReference>
<proteinExistence type="inferred from homology"/>